<reference evidence="1 2" key="1">
    <citation type="journal article" date="2015" name="Genome Announc.">
        <title>Complete Genome Sequence of Polypropylene Glycol- and Polyethylene Glycol-Degrading Sphingopyxis macrogoltabida Strain EY-1.</title>
        <authorList>
            <person name="Ohtsubo Y."/>
            <person name="Nagata Y."/>
            <person name="Numata M."/>
            <person name="Tsuchikane K."/>
            <person name="Hosoyama A."/>
            <person name="Yamazoe A."/>
            <person name="Tsuda M."/>
            <person name="Fujita N."/>
            <person name="Kawai F."/>
        </authorList>
    </citation>
    <scope>NUCLEOTIDE SEQUENCE [LARGE SCALE GENOMIC DNA]</scope>
    <source>
        <strain evidence="1 2">EY-1</strain>
    </source>
</reference>
<proteinExistence type="predicted"/>
<dbReference type="KEGG" id="smag:AN936_08855"/>
<organism evidence="1 2">
    <name type="scientific">Sphingopyxis macrogoltabida</name>
    <name type="common">Sphingomonas macrogoltabidus</name>
    <dbReference type="NCBI Taxonomy" id="33050"/>
    <lineage>
        <taxon>Bacteria</taxon>
        <taxon>Pseudomonadati</taxon>
        <taxon>Pseudomonadota</taxon>
        <taxon>Alphaproteobacteria</taxon>
        <taxon>Sphingomonadales</taxon>
        <taxon>Sphingomonadaceae</taxon>
        <taxon>Sphingopyxis</taxon>
    </lineage>
</organism>
<dbReference type="Proteomes" id="UP000058074">
    <property type="component" value="Chromosome"/>
</dbReference>
<dbReference type="RefSeq" id="WP_054587831.1">
    <property type="nucleotide sequence ID" value="NZ_CP012700.1"/>
</dbReference>
<evidence type="ECO:0000313" key="1">
    <source>
        <dbReference type="EMBL" id="ALH80473.1"/>
    </source>
</evidence>
<dbReference type="EMBL" id="CP012700">
    <property type="protein sequence ID" value="ALH80473.1"/>
    <property type="molecule type" value="Genomic_DNA"/>
</dbReference>
<dbReference type="PATRIC" id="fig|33050.5.peg.1841"/>
<evidence type="ECO:0000313" key="2">
    <source>
        <dbReference type="Proteomes" id="UP000058074"/>
    </source>
</evidence>
<gene>
    <name evidence="1" type="ORF">AN936_08855</name>
</gene>
<name>A0A0N9U5L0_SPHMC</name>
<accession>A0A0N9U5L0</accession>
<protein>
    <submittedName>
        <fullName evidence="1">Uncharacterized protein</fullName>
    </submittedName>
</protein>
<dbReference type="AlphaFoldDB" id="A0A0N9U5L0"/>
<sequence length="110" mass="11991">MHRVYVDISLLGIGTAYGRVSGSIDVRTIPQIGDQLSFSVPKYGDLPAEIGEMSYILRVTDRIIAANADDEVLLSLEDIVAETDARARLIMAFFEECHGLCAEAVIHSPP</sequence>
<dbReference type="OrthoDB" id="8926639at2"/>